<sequence length="267" mass="30783">MAQAKESFRLVIVAGARGKMGETFSRFLGSLPNTQCVGISQNTADPKKNLYAVNVLDSQSSERFISDLPLRHYREIILVYAIGPFFFEKTGRPKYDADRDGIDDDVFSSNFSGFKNLTEPLLKRAKSWGKRKKNVLTLCAFGSISDRFVVPWWQSYSKSKNLLREYIRNQVRGNVRGVFINVGSTEKHGERPFADKRYWLRCYQVAAASLRPLLDTSLFWQEIDIFRPNPNYHSGFFQDHASLKARWLKEMGCSRTKALKKSRMKRN</sequence>
<accession>A0A8T4L4G8</accession>
<dbReference type="SUPFAM" id="SSF51735">
    <property type="entry name" value="NAD(P)-binding Rossmann-fold domains"/>
    <property type="match status" value="1"/>
</dbReference>
<dbReference type="EMBL" id="JAGVWC010000009">
    <property type="protein sequence ID" value="MBS3061404.1"/>
    <property type="molecule type" value="Genomic_DNA"/>
</dbReference>
<reference evidence="1" key="1">
    <citation type="submission" date="2021-03" db="EMBL/GenBank/DDBJ databases">
        <authorList>
            <person name="Jaffe A."/>
        </authorList>
    </citation>
    <scope>NUCLEOTIDE SEQUENCE</scope>
    <source>
        <strain evidence="1">RIFCSPLOWO2_01_FULL_AR10_48_17</strain>
    </source>
</reference>
<evidence type="ECO:0000313" key="2">
    <source>
        <dbReference type="Proteomes" id="UP000675968"/>
    </source>
</evidence>
<dbReference type="Proteomes" id="UP000675968">
    <property type="component" value="Unassembled WGS sequence"/>
</dbReference>
<evidence type="ECO:0000313" key="1">
    <source>
        <dbReference type="EMBL" id="MBS3061404.1"/>
    </source>
</evidence>
<name>A0A8T4L4G8_9ARCH</name>
<reference evidence="1" key="2">
    <citation type="submission" date="2021-05" db="EMBL/GenBank/DDBJ databases">
        <title>Protein family content uncovers lineage relationships and bacterial pathway maintenance mechanisms in DPANN archaea.</title>
        <authorList>
            <person name="Castelle C.J."/>
            <person name="Meheust R."/>
            <person name="Jaffe A.L."/>
            <person name="Seitz K."/>
            <person name="Gong X."/>
            <person name="Baker B.J."/>
            <person name="Banfield J.F."/>
        </authorList>
    </citation>
    <scope>NUCLEOTIDE SEQUENCE</scope>
    <source>
        <strain evidence="1">RIFCSPLOWO2_01_FULL_AR10_48_17</strain>
    </source>
</reference>
<protein>
    <submittedName>
        <fullName evidence="1">Uncharacterized protein</fullName>
    </submittedName>
</protein>
<gene>
    <name evidence="1" type="ORF">J4215_02365</name>
</gene>
<comment type="caution">
    <text evidence="1">The sequence shown here is derived from an EMBL/GenBank/DDBJ whole genome shotgun (WGS) entry which is preliminary data.</text>
</comment>
<dbReference type="AlphaFoldDB" id="A0A8T4L4G8"/>
<organism evidence="1 2">
    <name type="scientific">Candidatus Iainarchaeum sp</name>
    <dbReference type="NCBI Taxonomy" id="3101447"/>
    <lineage>
        <taxon>Archaea</taxon>
        <taxon>Candidatus Iainarchaeota</taxon>
        <taxon>Candidatus Iainarchaeia</taxon>
        <taxon>Candidatus Iainarchaeales</taxon>
        <taxon>Candidatus Iainarchaeaceae</taxon>
        <taxon>Candidatus Iainarchaeum</taxon>
    </lineage>
</organism>
<dbReference type="InterPro" id="IPR036291">
    <property type="entry name" value="NAD(P)-bd_dom_sf"/>
</dbReference>
<proteinExistence type="predicted"/>